<dbReference type="RefSeq" id="XP_016976844.1">
    <property type="nucleotide sequence ID" value="XM_017121355.1"/>
</dbReference>
<gene>
    <name evidence="4" type="primary">LOC108042877</name>
    <name evidence="2" type="synonym">108042877</name>
</gene>
<evidence type="ECO:0000313" key="3">
    <source>
        <dbReference type="Proteomes" id="UP001652680"/>
    </source>
</evidence>
<dbReference type="Proteomes" id="UP001652680">
    <property type="component" value="Unassembled WGS sequence"/>
</dbReference>
<dbReference type="EnsemblMetazoa" id="XM_017121355.1">
    <property type="protein sequence ID" value="XP_016976844.1"/>
    <property type="gene ID" value="LOC108042877"/>
</dbReference>
<proteinExistence type="predicted"/>
<accession>A0A6P4EJT6</accession>
<reference evidence="2" key="3">
    <citation type="submission" date="2025-05" db="UniProtKB">
        <authorList>
            <consortium name="EnsemblMetazoa"/>
        </authorList>
    </citation>
    <scope>IDENTIFICATION</scope>
</reference>
<evidence type="ECO:0000256" key="1">
    <source>
        <dbReference type="SAM" id="MobiDB-lite"/>
    </source>
</evidence>
<organism evidence="4">
    <name type="scientific">Drosophila rhopaloa</name>
    <name type="common">Fruit fly</name>
    <dbReference type="NCBI Taxonomy" id="1041015"/>
    <lineage>
        <taxon>Eukaryota</taxon>
        <taxon>Metazoa</taxon>
        <taxon>Ecdysozoa</taxon>
        <taxon>Arthropoda</taxon>
        <taxon>Hexapoda</taxon>
        <taxon>Insecta</taxon>
        <taxon>Pterygota</taxon>
        <taxon>Neoptera</taxon>
        <taxon>Endopterygota</taxon>
        <taxon>Diptera</taxon>
        <taxon>Brachycera</taxon>
        <taxon>Muscomorpha</taxon>
        <taxon>Ephydroidea</taxon>
        <taxon>Drosophilidae</taxon>
        <taxon>Drosophila</taxon>
        <taxon>Sophophora</taxon>
    </lineage>
</organism>
<feature type="compositionally biased region" description="Polar residues" evidence="1">
    <location>
        <begin position="1"/>
        <end position="14"/>
    </location>
</feature>
<dbReference type="AlphaFoldDB" id="A0A6P4EJT6"/>
<reference evidence="4" key="2">
    <citation type="submission" date="2025-04" db="UniProtKB">
        <authorList>
            <consortium name="RefSeq"/>
        </authorList>
    </citation>
    <scope>IDENTIFICATION</scope>
</reference>
<evidence type="ECO:0000313" key="2">
    <source>
        <dbReference type="EnsemblMetazoa" id="XP_016976844.1"/>
    </source>
</evidence>
<evidence type="ECO:0000313" key="4">
    <source>
        <dbReference type="RefSeq" id="XP_016976844.1"/>
    </source>
</evidence>
<reference evidence="3" key="1">
    <citation type="journal article" date="2021" name="Elife">
        <title>Highly contiguous assemblies of 101 drosophilid genomes.</title>
        <authorList>
            <person name="Kim B.Y."/>
            <person name="Wang J.R."/>
            <person name="Miller D.E."/>
            <person name="Barmina O."/>
            <person name="Delaney E."/>
            <person name="Thompson A."/>
            <person name="Comeault A.A."/>
            <person name="Peede D."/>
            <person name="D'Agostino E.R."/>
            <person name="Pelaez J."/>
            <person name="Aguilar J.M."/>
            <person name="Haji D."/>
            <person name="Matsunaga T."/>
            <person name="Armstrong E.E."/>
            <person name="Zych M."/>
            <person name="Ogawa Y."/>
            <person name="Stamenkovic-Radak M."/>
            <person name="Jelic M."/>
            <person name="Veselinovic M.S."/>
            <person name="Tanaskovic M."/>
            <person name="Eric P."/>
            <person name="Gao J.J."/>
            <person name="Katoh T.K."/>
            <person name="Toda M.J."/>
            <person name="Watabe H."/>
            <person name="Watada M."/>
            <person name="Davis J.S."/>
            <person name="Moyle L.C."/>
            <person name="Manoli G."/>
            <person name="Bertolini E."/>
            <person name="Kostal V."/>
            <person name="Hawley R.S."/>
            <person name="Takahashi A."/>
            <person name="Jones C.D."/>
            <person name="Price D.K."/>
            <person name="Whiteman N."/>
            <person name="Kopp A."/>
            <person name="Matute D.R."/>
            <person name="Petrov D.A."/>
        </authorList>
    </citation>
    <scope>NUCLEOTIDE SEQUENCE [LARGE SCALE GENOMIC DNA]</scope>
</reference>
<sequence length="130" mass="14231">MSTRRQVISESRPQISDPDDDEMKLFMNEESDDAVLNEGVNRQLMSRCSDDAICRQYAGNSDASLTSSSEAICPSATEIPSWLRTLDTPAQPNESTASACPICPTIGSKPIPPWMTNPAAFMGYHYRSAP</sequence>
<dbReference type="GeneID" id="108042877"/>
<name>A0A6P4EJT6_DRORH</name>
<keyword evidence="3" id="KW-1185">Reference proteome</keyword>
<feature type="region of interest" description="Disordered" evidence="1">
    <location>
        <begin position="1"/>
        <end position="21"/>
    </location>
</feature>
<protein>
    <submittedName>
        <fullName evidence="4">Uncharacterized protein LOC108042877 isoform X2</fullName>
    </submittedName>
</protein>